<organism evidence="3 4">
    <name type="scientific">Methylomonas rapida</name>
    <dbReference type="NCBI Taxonomy" id="2963939"/>
    <lineage>
        <taxon>Bacteria</taxon>
        <taxon>Pseudomonadati</taxon>
        <taxon>Pseudomonadota</taxon>
        <taxon>Gammaproteobacteria</taxon>
        <taxon>Methylococcales</taxon>
        <taxon>Methylococcaceae</taxon>
        <taxon>Methylomonas</taxon>
    </lineage>
</organism>
<dbReference type="PANTHER" id="PTHR35335:SF1">
    <property type="entry name" value="UPF0716 PROTEIN FXSA"/>
    <property type="match status" value="1"/>
</dbReference>
<accession>A0ABY7GFK6</accession>
<feature type="transmembrane region" description="Helical" evidence="2">
    <location>
        <begin position="29"/>
        <end position="49"/>
    </location>
</feature>
<evidence type="ECO:0000256" key="1">
    <source>
        <dbReference type="SAM" id="MobiDB-lite"/>
    </source>
</evidence>
<feature type="transmembrane region" description="Helical" evidence="2">
    <location>
        <begin position="7"/>
        <end position="23"/>
    </location>
</feature>
<sequence>MKAIQMLFLFVLIVPFVEIYLLMQVGGLIGTFPTILLVVFTAALGAWLLRRQGFATWQRFQASLAQGTIPAYEMIEGPILLMGGALLLTPGFFTDAMGFACLIPALRRNMARYIIENHLIASAQGSGFRQSPTQNSHVIDGEYSKKDSDVDTI</sequence>
<dbReference type="Pfam" id="PF04186">
    <property type="entry name" value="FxsA"/>
    <property type="match status" value="1"/>
</dbReference>
<dbReference type="RefSeq" id="WP_255189043.1">
    <property type="nucleotide sequence ID" value="NZ_CP113517.1"/>
</dbReference>
<dbReference type="InterPro" id="IPR007313">
    <property type="entry name" value="FxsA"/>
</dbReference>
<dbReference type="NCBIfam" id="NF008528">
    <property type="entry name" value="PRK11463.1-2"/>
    <property type="match status" value="1"/>
</dbReference>
<dbReference type="Proteomes" id="UP001162780">
    <property type="component" value="Chromosome"/>
</dbReference>
<feature type="region of interest" description="Disordered" evidence="1">
    <location>
        <begin position="126"/>
        <end position="153"/>
    </location>
</feature>
<evidence type="ECO:0000313" key="3">
    <source>
        <dbReference type="EMBL" id="WAR44055.1"/>
    </source>
</evidence>
<keyword evidence="4" id="KW-1185">Reference proteome</keyword>
<keyword evidence="2" id="KW-1133">Transmembrane helix</keyword>
<evidence type="ECO:0000313" key="4">
    <source>
        <dbReference type="Proteomes" id="UP001162780"/>
    </source>
</evidence>
<protein>
    <submittedName>
        <fullName evidence="3">FxsA family protein</fullName>
    </submittedName>
</protein>
<reference evidence="3" key="1">
    <citation type="submission" date="2022-11" db="EMBL/GenBank/DDBJ databases">
        <title>Methylomonas rapida sp. nov., Carotenoid-Producing Obligate Methanotrophs with High Growth Characteristics and Biotechnological Potential.</title>
        <authorList>
            <person name="Tikhonova E.N."/>
            <person name="Suleimanov R.Z."/>
            <person name="Miroshnikov K."/>
            <person name="Oshkin I.Y."/>
            <person name="Belova S.E."/>
            <person name="Danilova O.V."/>
            <person name="Ashikhmin A."/>
            <person name="Konopkin A."/>
            <person name="But S.Y."/>
            <person name="Khmelenina V.N."/>
            <person name="Kuznetsov N."/>
            <person name="Pimenov N.V."/>
            <person name="Dedysh S.N."/>
        </authorList>
    </citation>
    <scope>NUCLEOTIDE SEQUENCE</scope>
    <source>
        <strain evidence="3">MP1</strain>
    </source>
</reference>
<feature type="compositionally biased region" description="Polar residues" evidence="1">
    <location>
        <begin position="126"/>
        <end position="137"/>
    </location>
</feature>
<name>A0ABY7GFK6_9GAMM</name>
<gene>
    <name evidence="3" type="ORF">NM686_017005</name>
</gene>
<dbReference type="EMBL" id="CP113517">
    <property type="protein sequence ID" value="WAR44055.1"/>
    <property type="molecule type" value="Genomic_DNA"/>
</dbReference>
<evidence type="ECO:0000256" key="2">
    <source>
        <dbReference type="SAM" id="Phobius"/>
    </source>
</evidence>
<proteinExistence type="predicted"/>
<dbReference type="PANTHER" id="PTHR35335">
    <property type="entry name" value="UPF0716 PROTEIN FXSA"/>
    <property type="match status" value="1"/>
</dbReference>
<keyword evidence="2" id="KW-0472">Membrane</keyword>
<feature type="compositionally biased region" description="Basic and acidic residues" evidence="1">
    <location>
        <begin position="139"/>
        <end position="153"/>
    </location>
</feature>
<keyword evidence="2" id="KW-0812">Transmembrane</keyword>